<dbReference type="OrthoDB" id="3561261at2759"/>
<dbReference type="InterPro" id="IPR045518">
    <property type="entry name" value="2EXR"/>
</dbReference>
<evidence type="ECO:0000313" key="2">
    <source>
        <dbReference type="EMBL" id="KAF4611322.1"/>
    </source>
</evidence>
<name>A0A8H4VIW2_9HELO</name>
<evidence type="ECO:0000313" key="3">
    <source>
        <dbReference type="Proteomes" id="UP000566819"/>
    </source>
</evidence>
<protein>
    <recommendedName>
        <fullName evidence="1">2EXR domain-containing protein</fullName>
    </recommendedName>
</protein>
<dbReference type="PANTHER" id="PTHR35910:SF1">
    <property type="entry name" value="2EXR DOMAIN-CONTAINING PROTEIN"/>
    <property type="match status" value="1"/>
</dbReference>
<reference evidence="2 3" key="1">
    <citation type="submission" date="2020-03" db="EMBL/GenBank/DDBJ databases">
        <title>Draft Genome Sequence of Cudoniella acicularis.</title>
        <authorList>
            <person name="Buettner E."/>
            <person name="Kellner H."/>
        </authorList>
    </citation>
    <scope>NUCLEOTIDE SEQUENCE [LARGE SCALE GENOMIC DNA]</scope>
    <source>
        <strain evidence="2 3">DSM 108380</strain>
    </source>
</reference>
<comment type="caution">
    <text evidence="2">The sequence shown here is derived from an EMBL/GenBank/DDBJ whole genome shotgun (WGS) entry which is preliminary data.</text>
</comment>
<dbReference type="EMBL" id="JAAMPI010002604">
    <property type="protein sequence ID" value="KAF4611322.1"/>
    <property type="molecule type" value="Genomic_DNA"/>
</dbReference>
<keyword evidence="3" id="KW-1185">Reference proteome</keyword>
<dbReference type="AlphaFoldDB" id="A0A8H4VIW2"/>
<evidence type="ECO:0000259" key="1">
    <source>
        <dbReference type="Pfam" id="PF20150"/>
    </source>
</evidence>
<dbReference type="PANTHER" id="PTHR35910">
    <property type="entry name" value="2EXR DOMAIN-CONTAINING PROTEIN"/>
    <property type="match status" value="1"/>
</dbReference>
<dbReference type="Pfam" id="PF20150">
    <property type="entry name" value="2EXR"/>
    <property type="match status" value="1"/>
</dbReference>
<dbReference type="Proteomes" id="UP000566819">
    <property type="component" value="Unassembled WGS sequence"/>
</dbReference>
<feature type="domain" description="2EXR" evidence="1">
    <location>
        <begin position="36"/>
        <end position="105"/>
    </location>
</feature>
<sequence>MFSAELKDDSLHLPDGLLSTSNIAIKYSAHTMDASFTMFPLLPTELRLEIYKLSLPGPRWIKKFPFLPAPAALSVCHEFRDVALRKYTPISNHPYSYIDWSQDIIDADFLGDFECILDAVDIARIQNLVIRRFDPDDDNPATIWQRNPTYRGWPLCAFRFNCSSLPWGAPLRGIPSSRDWVLNQCIMKSLTNCRLIAPAKTQLIFLGGKIMCYDEVLKTMQEDLEDSKKLTDGKSCCDCQSCVHPQIKLVEEICGSDGPTLIDI</sequence>
<organism evidence="2 3">
    <name type="scientific">Cudoniella acicularis</name>
    <dbReference type="NCBI Taxonomy" id="354080"/>
    <lineage>
        <taxon>Eukaryota</taxon>
        <taxon>Fungi</taxon>
        <taxon>Dikarya</taxon>
        <taxon>Ascomycota</taxon>
        <taxon>Pezizomycotina</taxon>
        <taxon>Leotiomycetes</taxon>
        <taxon>Helotiales</taxon>
        <taxon>Tricladiaceae</taxon>
        <taxon>Cudoniella</taxon>
    </lineage>
</organism>
<proteinExistence type="predicted"/>
<accession>A0A8H4VIW2</accession>
<gene>
    <name evidence="2" type="ORF">G7Y89_g15692</name>
</gene>